<dbReference type="EMBL" id="CM020618">
    <property type="protein sequence ID" value="KAK1862680.1"/>
    <property type="molecule type" value="Genomic_DNA"/>
</dbReference>
<evidence type="ECO:0000313" key="1">
    <source>
        <dbReference type="EMBL" id="KAK1862680.1"/>
    </source>
</evidence>
<name>A0ACC3BXK6_PYRYE</name>
<accession>A0ACC3BXK6</accession>
<protein>
    <submittedName>
        <fullName evidence="1">Uncharacterized protein</fullName>
    </submittedName>
</protein>
<comment type="caution">
    <text evidence="1">The sequence shown here is derived from an EMBL/GenBank/DDBJ whole genome shotgun (WGS) entry which is preliminary data.</text>
</comment>
<evidence type="ECO:0000313" key="2">
    <source>
        <dbReference type="Proteomes" id="UP000798662"/>
    </source>
</evidence>
<dbReference type="Proteomes" id="UP000798662">
    <property type="component" value="Chromosome 1"/>
</dbReference>
<gene>
    <name evidence="1" type="ORF">I4F81_005248</name>
</gene>
<organism evidence="1 2">
    <name type="scientific">Pyropia yezoensis</name>
    <name type="common">Susabi-nori</name>
    <name type="synonym">Porphyra yezoensis</name>
    <dbReference type="NCBI Taxonomy" id="2788"/>
    <lineage>
        <taxon>Eukaryota</taxon>
        <taxon>Rhodophyta</taxon>
        <taxon>Bangiophyceae</taxon>
        <taxon>Bangiales</taxon>
        <taxon>Bangiaceae</taxon>
        <taxon>Pyropia</taxon>
    </lineage>
</organism>
<proteinExistence type="predicted"/>
<keyword evidence="2" id="KW-1185">Reference proteome</keyword>
<reference evidence="1" key="1">
    <citation type="submission" date="2019-11" db="EMBL/GenBank/DDBJ databases">
        <title>Nori genome reveals adaptations in red seaweeds to the harsh intertidal environment.</title>
        <authorList>
            <person name="Wang D."/>
            <person name="Mao Y."/>
        </authorList>
    </citation>
    <scope>NUCLEOTIDE SEQUENCE</scope>
    <source>
        <tissue evidence="1">Gametophyte</tissue>
    </source>
</reference>
<sequence length="696" mass="73932">MIQETCLKVGDATDGEVLLAVTVTRVGGSGGLLLFGSGYVDGERSADPLPHADALVSIGVDSIAHALRQVHTERRLADEPRRPLPSPRQPPSTAQPEKAVDGLELGATLGADVEEDPSNHGVKTAVTFGGGNHEDGDVAAEGTTEFVAGGMTQPILANAGVDGAVAGDPGVTSELPGDRGCAENGAAAAANAADGSGGHRRDAEDEDAQSRGARRTTLSAVSDGRFLSAALLSPSLYKLPDDFQLPVLMVAPKRILLRRGRGRTRTEPPPAEKRSVDIPETLVQETIRELMPTPAYKSLLLPLVSFSQLCKFAVDTLVKRQTDDPNKRDAVDHSFLQLTPEAARGATVNFKNHKGTRVAVESPVFTNSTYAKIDPFLAIILLQKHERDPFFLWLMGIFARGARAPTDKSFLSDGPPVPAGTRRRGHKRPRGSPKKDADENIESPDAGRELGARMGDEGSDMNAIDGVGVVGRVDIAAHLVARHVLHDRKVVASATLHPDMDMFHGKPTPLNVVPGYITAVADGCGNVPYPFGQDSALCLEHGNPSSTPVPLSSVGNAYRIAWLAGSVGYVVRLACGVRDVGEVRLTRVGGRNSLAVQRAAIAENMPAVEVFALVYSEGMGSADYPFTTAFYESDAYKHLRKTHVEDLLPVTMADTPAVASLELATRSRILWDARFISLASDSCVRSPVHERSGADA</sequence>